<dbReference type="AlphaFoldDB" id="A0A8B8QZP7"/>
<evidence type="ECO:0000313" key="2">
    <source>
        <dbReference type="Proteomes" id="UP000827889"/>
    </source>
</evidence>
<dbReference type="Pfam" id="PF20241">
    <property type="entry name" value="DUF6598"/>
    <property type="match status" value="1"/>
</dbReference>
<dbReference type="RefSeq" id="XP_030552681.1">
    <property type="nucleotide sequence ID" value="XM_030696821.2"/>
</dbReference>
<dbReference type="OrthoDB" id="1664006at2759"/>
<reference evidence="3" key="1">
    <citation type="submission" date="2025-08" db="UniProtKB">
        <authorList>
            <consortium name="RefSeq"/>
        </authorList>
    </citation>
    <scope>IDENTIFICATION</scope>
    <source>
        <tissue evidence="3">Leaf</tissue>
    </source>
</reference>
<gene>
    <name evidence="3" type="primary">LOC115756855</name>
</gene>
<evidence type="ECO:0000259" key="1">
    <source>
        <dbReference type="Pfam" id="PF20241"/>
    </source>
</evidence>
<dbReference type="PANTHER" id="PTHR33065">
    <property type="entry name" value="OS07G0486400 PROTEIN"/>
    <property type="match status" value="1"/>
</dbReference>
<accession>A0A8B8QZP7</accession>
<keyword evidence="2" id="KW-1185">Reference proteome</keyword>
<dbReference type="Proteomes" id="UP000827889">
    <property type="component" value="Chromosome 11"/>
</dbReference>
<dbReference type="GeneID" id="115756855"/>
<organism evidence="2 3">
    <name type="scientific">Rhodamnia argentea</name>
    <dbReference type="NCBI Taxonomy" id="178133"/>
    <lineage>
        <taxon>Eukaryota</taxon>
        <taxon>Viridiplantae</taxon>
        <taxon>Streptophyta</taxon>
        <taxon>Embryophyta</taxon>
        <taxon>Tracheophyta</taxon>
        <taxon>Spermatophyta</taxon>
        <taxon>Magnoliopsida</taxon>
        <taxon>eudicotyledons</taxon>
        <taxon>Gunneridae</taxon>
        <taxon>Pentapetalae</taxon>
        <taxon>rosids</taxon>
        <taxon>malvids</taxon>
        <taxon>Myrtales</taxon>
        <taxon>Myrtaceae</taxon>
        <taxon>Myrtoideae</taxon>
        <taxon>Myrteae</taxon>
        <taxon>Australasian group</taxon>
        <taxon>Rhodamnia</taxon>
    </lineage>
</organism>
<dbReference type="InterPro" id="IPR046533">
    <property type="entry name" value="DUF6598"/>
</dbReference>
<dbReference type="KEGG" id="rarg:115756855"/>
<feature type="domain" description="DUF6598" evidence="1">
    <location>
        <begin position="18"/>
        <end position="227"/>
    </location>
</feature>
<evidence type="ECO:0000313" key="3">
    <source>
        <dbReference type="RefSeq" id="XP_030552681.1"/>
    </source>
</evidence>
<proteinExistence type="predicted"/>
<dbReference type="PANTHER" id="PTHR33065:SF88">
    <property type="entry name" value="OS11G0104220 PROTEIN"/>
    <property type="match status" value="1"/>
</dbReference>
<sequence>MAVEAFGQPGRVAYGRPLVEVFSVELRLNNPGGKLYGIIAFTDGVGCQYIYDRKSQKRDEGDSGSAALLNGPAGGISALGGFTIDVDLMDDIKGQFSWNVYDVTNVYDRLLQENVNGNTGSAIVNYAVFLDAAVAIVEVILFNGDGNDPAYVYGQITARNTNFTNESTLFQKTLDEHRRVSPGKHIPLSRSVVAVPLSSSLVVGANLLVHSGYKRESEREIAKGTAEFPAQSFGTFERDIWGKYGMIRVKVTWTLDI</sequence>
<protein>
    <submittedName>
        <fullName evidence="3">Uncharacterized protein LOC115756855</fullName>
    </submittedName>
</protein>
<name>A0A8B8QZP7_9MYRT</name>